<feature type="domain" description="Thiamine pyrophosphate enzyme TPP-binding" evidence="13">
    <location>
        <begin position="402"/>
        <end position="539"/>
    </location>
</feature>
<evidence type="ECO:0000259" key="13">
    <source>
        <dbReference type="Pfam" id="PF02775"/>
    </source>
</evidence>
<evidence type="ECO:0000313" key="16">
    <source>
        <dbReference type="Proteomes" id="UP001203852"/>
    </source>
</evidence>
<dbReference type="GO" id="GO:0030976">
    <property type="term" value="F:thiamine pyrophosphate binding"/>
    <property type="evidence" value="ECO:0007669"/>
    <property type="project" value="InterPro"/>
</dbReference>
<organism evidence="15 16">
    <name type="scientific">Exophiala viscosa</name>
    <dbReference type="NCBI Taxonomy" id="2486360"/>
    <lineage>
        <taxon>Eukaryota</taxon>
        <taxon>Fungi</taxon>
        <taxon>Dikarya</taxon>
        <taxon>Ascomycota</taxon>
        <taxon>Pezizomycotina</taxon>
        <taxon>Eurotiomycetes</taxon>
        <taxon>Chaetothyriomycetidae</taxon>
        <taxon>Chaetothyriales</taxon>
        <taxon>Herpotrichiellaceae</taxon>
        <taxon>Exophiala</taxon>
    </lineage>
</organism>
<dbReference type="AlphaFoldDB" id="A0AAN6DZI4"/>
<evidence type="ECO:0000259" key="14">
    <source>
        <dbReference type="Pfam" id="PF02776"/>
    </source>
</evidence>
<feature type="binding site" evidence="9">
    <location>
        <position position="480"/>
    </location>
    <ligand>
        <name>pyruvate</name>
        <dbReference type="ChEBI" id="CHEBI:15361"/>
        <label>1</label>
        <note>substrate; ligand shared between two neighboring subunits</note>
    </ligand>
</feature>
<comment type="similarity">
    <text evidence="2 11">Belongs to the TPP enzyme family.</text>
</comment>
<proteinExistence type="inferred from homology"/>
<dbReference type="InterPro" id="IPR029061">
    <property type="entry name" value="THDP-binding"/>
</dbReference>
<dbReference type="GO" id="GO:0005829">
    <property type="term" value="C:cytosol"/>
    <property type="evidence" value="ECO:0007669"/>
    <property type="project" value="TreeGrafter"/>
</dbReference>
<keyword evidence="8" id="KW-0456">Lyase</keyword>
<dbReference type="InterPro" id="IPR047214">
    <property type="entry name" value="TPP_PDC_IPDC"/>
</dbReference>
<feature type="binding site" evidence="10">
    <location>
        <position position="446"/>
    </location>
    <ligand>
        <name>Mg(2+)</name>
        <dbReference type="ChEBI" id="CHEBI:18420"/>
    </ligand>
</feature>
<dbReference type="CDD" id="cd07038">
    <property type="entry name" value="TPP_PYR_PDC_IPDC_like"/>
    <property type="match status" value="1"/>
</dbReference>
<dbReference type="PANTHER" id="PTHR43452">
    <property type="entry name" value="PYRUVATE DECARBOXYLASE"/>
    <property type="match status" value="1"/>
</dbReference>
<accession>A0AAN6DZI4</accession>
<dbReference type="FunFam" id="3.40.50.970:FF:000024">
    <property type="entry name" value="Pyruvate decarboxylase isozyme"/>
    <property type="match status" value="1"/>
</dbReference>
<feature type="binding site" evidence="9">
    <location>
        <position position="30"/>
    </location>
    <ligand>
        <name>pyruvate</name>
        <dbReference type="ChEBI" id="CHEBI:15361"/>
        <label>1</label>
        <note>substrate; ligand shared between two neighboring subunits</note>
    </ligand>
</feature>
<dbReference type="GO" id="GO:0000287">
    <property type="term" value="F:magnesium ion binding"/>
    <property type="evidence" value="ECO:0007669"/>
    <property type="project" value="InterPro"/>
</dbReference>
<dbReference type="GO" id="GO:0000949">
    <property type="term" value="P:aromatic amino acid family catabolic process to alcohol via Ehrlich pathway"/>
    <property type="evidence" value="ECO:0007669"/>
    <property type="project" value="TreeGrafter"/>
</dbReference>
<sequence length="568" mass="62377">MSNPGTPLGLLLWQKIRSLNTRSIMGVPGDMNLELLDYINEVDGMSWVGNANELNAAYAADAYCRVSGSPGVLVTTMGVGELSAINGIAGSYTEQVKVIHIVGTTSRTAMEKHLMIHHCLGPSPDHKVYEKTSQHVRAAHCWLDNPATAAREIDRVIHECYAQSLPVYIFIPSDMVRLRVPDQPSTGLDLAPRTDKFSRESAISVTLPLLYNAKAPAVIVDGLTARHLGSDVTRELVDLLQFPTYSTSIGKGIIDETKPYFCGIYNGQVSIPGVCEAVEQQSDLVLDLGPLLSDSNTGGHTRSIAEHKLIQVHPHHVSVRGVAYRNIGLVEFLSTLLKSVDESRLPRLTAPGRSPLPPAKDADSDSITQSWIWTRFGEFCKPGDILIADSGTAQFGLPDAHLPQGATFLTQLYYGSIGYSVPACLGAAIVYREQQREGRVILVVGDGSLQLTVQEIGTMVKLGLKNIIIVVINNNGYTIERVIHGPEEAYNDIAVWNHSAMLEFFGAKNGRACTREVRTKKEFDEVASLPEYQRPTSIQVLEVFMDKMDVPWRLQRQIEIINERNAQA</sequence>
<evidence type="ECO:0000256" key="5">
    <source>
        <dbReference type="ARBA" id="ARBA00022793"/>
    </source>
</evidence>
<feature type="binding site" evidence="10">
    <location>
        <position position="474"/>
    </location>
    <ligand>
        <name>Mg(2+)</name>
        <dbReference type="ChEBI" id="CHEBI:18420"/>
    </ligand>
</feature>
<evidence type="ECO:0000256" key="6">
    <source>
        <dbReference type="ARBA" id="ARBA00022842"/>
    </source>
</evidence>
<dbReference type="PANTHER" id="PTHR43452:SF3">
    <property type="entry name" value="TRANSAMINATED AMINO ACID DECARBOXYLASE"/>
    <property type="match status" value="1"/>
</dbReference>
<evidence type="ECO:0000256" key="3">
    <source>
        <dbReference type="ARBA" id="ARBA00014422"/>
    </source>
</evidence>
<dbReference type="Pfam" id="PF02775">
    <property type="entry name" value="TPP_enzyme_C"/>
    <property type="match status" value="1"/>
</dbReference>
<reference evidence="15" key="1">
    <citation type="journal article" date="2022" name="bioRxiv">
        <title>Deciphering the potential niche of two novel black yeast fungi from a biological soil crust based on their genomes, phenotypes, and melanin regulation.</title>
        <authorList>
            <consortium name="DOE Joint Genome Institute"/>
            <person name="Carr E.C."/>
            <person name="Barton Q."/>
            <person name="Grambo S."/>
            <person name="Sullivan M."/>
            <person name="Renfro C.M."/>
            <person name="Kuo A."/>
            <person name="Pangilinan J."/>
            <person name="Lipzen A."/>
            <person name="Keymanesh K."/>
            <person name="Savage E."/>
            <person name="Barry K."/>
            <person name="Grigoriev I.V."/>
            <person name="Riekhof W.R."/>
            <person name="Harris S.S."/>
        </authorList>
    </citation>
    <scope>NUCLEOTIDE SEQUENCE</scope>
    <source>
        <strain evidence="15">JF 03-4F</strain>
    </source>
</reference>
<feature type="binding site" evidence="9">
    <location>
        <position position="118"/>
    </location>
    <ligand>
        <name>pyruvate</name>
        <dbReference type="ChEBI" id="CHEBI:15361"/>
        <label>1</label>
        <note>substrate; ligand shared between two neighboring subunits</note>
    </ligand>
</feature>
<dbReference type="PIRSF" id="PIRSF036565">
    <property type="entry name" value="Pyruvt_ip_decrb"/>
    <property type="match status" value="1"/>
</dbReference>
<dbReference type="Gene3D" id="3.40.50.970">
    <property type="match status" value="2"/>
</dbReference>
<evidence type="ECO:0000259" key="12">
    <source>
        <dbReference type="Pfam" id="PF00205"/>
    </source>
</evidence>
<dbReference type="SUPFAM" id="SSF52467">
    <property type="entry name" value="DHS-like NAD/FAD-binding domain"/>
    <property type="match status" value="1"/>
</dbReference>
<dbReference type="InterPro" id="IPR012110">
    <property type="entry name" value="PDC/IPDC-like"/>
</dbReference>
<feature type="binding site" evidence="10">
    <location>
        <position position="476"/>
    </location>
    <ligand>
        <name>Mg(2+)</name>
        <dbReference type="ChEBI" id="CHEBI:18420"/>
    </ligand>
</feature>
<dbReference type="InterPro" id="IPR012001">
    <property type="entry name" value="Thiamin_PyroP_enz_TPP-bd_dom"/>
</dbReference>
<dbReference type="EMBL" id="MU404353">
    <property type="protein sequence ID" value="KAI1613730.1"/>
    <property type="molecule type" value="Genomic_DNA"/>
</dbReference>
<name>A0AAN6DZI4_9EURO</name>
<dbReference type="InterPro" id="IPR047213">
    <property type="entry name" value="TPP_PYR_PDC_IPDC-like"/>
</dbReference>
<feature type="domain" description="Thiamine pyrophosphate enzyme N-terminal TPP-binding" evidence="14">
    <location>
        <begin position="13"/>
        <end position="113"/>
    </location>
</feature>
<dbReference type="GO" id="GO:0005634">
    <property type="term" value="C:nucleus"/>
    <property type="evidence" value="ECO:0007669"/>
    <property type="project" value="TreeGrafter"/>
</dbReference>
<evidence type="ECO:0000256" key="4">
    <source>
        <dbReference type="ARBA" id="ARBA00022723"/>
    </source>
</evidence>
<feature type="binding site" evidence="9">
    <location>
        <position position="161"/>
    </location>
    <ligand>
        <name>pyruvate</name>
        <dbReference type="ChEBI" id="CHEBI:15361"/>
        <label>2</label>
        <note>allosteric activator</note>
    </ligand>
</feature>
<evidence type="ECO:0000256" key="8">
    <source>
        <dbReference type="ARBA" id="ARBA00023239"/>
    </source>
</evidence>
<evidence type="ECO:0000256" key="9">
    <source>
        <dbReference type="PIRSR" id="PIRSR036565-1"/>
    </source>
</evidence>
<protein>
    <recommendedName>
        <fullName evidence="3">Pyruvate decarboxylase</fullName>
    </recommendedName>
</protein>
<dbReference type="InterPro" id="IPR029035">
    <property type="entry name" value="DHS-like_NAD/FAD-binding_dom"/>
</dbReference>
<dbReference type="Pfam" id="PF02776">
    <property type="entry name" value="TPP_enzyme_N"/>
    <property type="match status" value="1"/>
</dbReference>
<keyword evidence="5" id="KW-0210">Decarboxylase</keyword>
<dbReference type="CDD" id="cd02005">
    <property type="entry name" value="TPP_PDC_IPDC"/>
    <property type="match status" value="1"/>
</dbReference>
<evidence type="ECO:0000256" key="7">
    <source>
        <dbReference type="ARBA" id="ARBA00023052"/>
    </source>
</evidence>
<dbReference type="Pfam" id="PF00205">
    <property type="entry name" value="TPP_enzyme_M"/>
    <property type="match status" value="1"/>
</dbReference>
<dbReference type="SUPFAM" id="SSF52518">
    <property type="entry name" value="Thiamin diphosphate-binding fold (THDP-binding)"/>
    <property type="match status" value="2"/>
</dbReference>
<evidence type="ECO:0000256" key="10">
    <source>
        <dbReference type="PIRSR" id="PIRSR036565-2"/>
    </source>
</evidence>
<feature type="domain" description="Thiamine pyrophosphate enzyme central" evidence="12">
    <location>
        <begin position="207"/>
        <end position="337"/>
    </location>
</feature>
<keyword evidence="6 10" id="KW-0460">Magnesium</keyword>
<gene>
    <name evidence="15" type="ORF">EDD36DRAFT_206232</name>
</gene>
<evidence type="ECO:0000256" key="1">
    <source>
        <dbReference type="ARBA" id="ARBA00001964"/>
    </source>
</evidence>
<keyword evidence="7 11" id="KW-0786">Thiamine pyrophosphate</keyword>
<comment type="caution">
    <text evidence="15">The sequence shown here is derived from an EMBL/GenBank/DDBJ whole genome shotgun (WGS) entry which is preliminary data.</text>
</comment>
<dbReference type="InterPro" id="IPR011766">
    <property type="entry name" value="TPP_enzyme_TPP-bd"/>
</dbReference>
<dbReference type="GO" id="GO:0004737">
    <property type="term" value="F:pyruvate decarboxylase activity"/>
    <property type="evidence" value="ECO:0007669"/>
    <property type="project" value="TreeGrafter"/>
</dbReference>
<dbReference type="Gene3D" id="3.40.50.1220">
    <property type="entry name" value="TPP-binding domain"/>
    <property type="match status" value="1"/>
</dbReference>
<evidence type="ECO:0000256" key="11">
    <source>
        <dbReference type="RuleBase" id="RU362132"/>
    </source>
</evidence>
<dbReference type="InterPro" id="IPR012000">
    <property type="entry name" value="Thiamin_PyroP_enz_cen_dom"/>
</dbReference>
<keyword evidence="4 10" id="KW-0479">Metal-binding</keyword>
<comment type="cofactor">
    <cofactor evidence="1">
        <name>thiamine diphosphate</name>
        <dbReference type="ChEBI" id="CHEBI:58937"/>
    </cofactor>
</comment>
<keyword evidence="16" id="KW-1185">Reference proteome</keyword>
<evidence type="ECO:0000256" key="2">
    <source>
        <dbReference type="ARBA" id="ARBA00007812"/>
    </source>
</evidence>
<dbReference type="Proteomes" id="UP001203852">
    <property type="component" value="Unassembled WGS sequence"/>
</dbReference>
<comment type="cofactor">
    <cofactor evidence="10">
        <name>Mg(2+)</name>
        <dbReference type="ChEBI" id="CHEBI:18420"/>
    </cofactor>
    <text evidence="10">Binds 1 Mg(2+) per subunit.</text>
</comment>
<evidence type="ECO:0000313" key="15">
    <source>
        <dbReference type="EMBL" id="KAI1613730.1"/>
    </source>
</evidence>